<feature type="transmembrane region" description="Helical" evidence="7">
    <location>
        <begin position="144"/>
        <end position="167"/>
    </location>
</feature>
<feature type="transmembrane region" description="Helical" evidence="7">
    <location>
        <begin position="34"/>
        <end position="59"/>
    </location>
</feature>
<reference evidence="8" key="1">
    <citation type="submission" date="2021-01" db="EMBL/GenBank/DDBJ databases">
        <authorList>
            <person name="Li R."/>
            <person name="Bekaert M."/>
        </authorList>
    </citation>
    <scope>NUCLEOTIDE SEQUENCE</scope>
    <source>
        <strain evidence="8">Farmed</strain>
    </source>
</reference>
<evidence type="ECO:0000313" key="8">
    <source>
        <dbReference type="EMBL" id="CAE1261541.1"/>
    </source>
</evidence>
<evidence type="ECO:0000256" key="6">
    <source>
        <dbReference type="ARBA" id="ARBA00023228"/>
    </source>
</evidence>
<proteinExistence type="predicted"/>
<keyword evidence="9" id="KW-1185">Reference proteome</keyword>
<comment type="caution">
    <text evidence="8">The sequence shown here is derived from an EMBL/GenBank/DDBJ whole genome shotgun (WGS) entry which is preliminary data.</text>
</comment>
<sequence>MAIISVGVSTTTPASTTSFIYPSLKPALSPQVEVFLTAIFLALFSILFLSVYVQLFMILWYRHKRCSYQSVMLFMILIWAALRIVLFSMYFSEVYLANHLPLFISWLLYCLPICLQFFTLCLITSFFTLAYLKGQDIGQKTNRNLPNLLLGIAALLFFTVNITFATLSMKSQREQHEVILSYVYSRVIINDGLFLTVATFLIIVIVKLMKVPITKRSLEAKAISMWSVVGVSIFIIFTYGSRALYNMIAVIPSLKGQTPSFGYGWFDVSDQADVVNLSKGNAYLSFTTVLTIWEFLPLVAVLTFFRVKLYKSKETIANTECQYFPDERASLLKNKFLTLTFRNLIRPHTVTRMTPLCINDVSHQLTSTYPPLVSPRYGTTCNSFLTKAEIHNSP</sequence>
<evidence type="ECO:0000256" key="1">
    <source>
        <dbReference type="ARBA" id="ARBA00004127"/>
    </source>
</evidence>
<dbReference type="InterPro" id="IPR029723">
    <property type="entry name" value="GPR137"/>
</dbReference>
<feature type="transmembrane region" description="Helical" evidence="7">
    <location>
        <begin position="187"/>
        <end position="206"/>
    </location>
</feature>
<evidence type="ECO:0000256" key="2">
    <source>
        <dbReference type="ARBA" id="ARBA00004656"/>
    </source>
</evidence>
<dbReference type="OrthoDB" id="192544at2759"/>
<gene>
    <name evidence="8" type="ORF">SPHA_32867</name>
</gene>
<dbReference type="PANTHER" id="PTHR15146:SF3">
    <property type="entry name" value="THH1_TOM1_TOM3 DOMAIN-CONTAINING PROTEIN"/>
    <property type="match status" value="1"/>
</dbReference>
<dbReference type="CDD" id="cd21464">
    <property type="entry name" value="7tm_GPR137"/>
    <property type="match status" value="1"/>
</dbReference>
<comment type="subcellular location">
    <subcellularLocation>
        <location evidence="1">Endomembrane system</location>
        <topology evidence="1">Multi-pass membrane protein</topology>
    </subcellularLocation>
    <subcellularLocation>
        <location evidence="2">Lysosome membrane</location>
    </subcellularLocation>
</comment>
<accession>A0A812CBA5</accession>
<protein>
    <submittedName>
        <fullName evidence="8">GPR137</fullName>
    </submittedName>
</protein>
<evidence type="ECO:0000256" key="4">
    <source>
        <dbReference type="ARBA" id="ARBA00022989"/>
    </source>
</evidence>
<dbReference type="EMBL" id="CAHIKZ030001369">
    <property type="protein sequence ID" value="CAE1261541.1"/>
    <property type="molecule type" value="Genomic_DNA"/>
</dbReference>
<keyword evidence="6" id="KW-0458">Lysosome</keyword>
<keyword evidence="4 7" id="KW-1133">Transmembrane helix</keyword>
<evidence type="ECO:0000256" key="7">
    <source>
        <dbReference type="SAM" id="Phobius"/>
    </source>
</evidence>
<keyword evidence="3 7" id="KW-0812">Transmembrane</keyword>
<organism evidence="8 9">
    <name type="scientific">Acanthosepion pharaonis</name>
    <name type="common">Pharaoh cuttlefish</name>
    <name type="synonym">Sepia pharaonis</name>
    <dbReference type="NCBI Taxonomy" id="158019"/>
    <lineage>
        <taxon>Eukaryota</taxon>
        <taxon>Metazoa</taxon>
        <taxon>Spiralia</taxon>
        <taxon>Lophotrochozoa</taxon>
        <taxon>Mollusca</taxon>
        <taxon>Cephalopoda</taxon>
        <taxon>Coleoidea</taxon>
        <taxon>Decapodiformes</taxon>
        <taxon>Sepiida</taxon>
        <taxon>Sepiina</taxon>
        <taxon>Sepiidae</taxon>
        <taxon>Acanthosepion</taxon>
    </lineage>
</organism>
<dbReference type="GO" id="GO:0012505">
    <property type="term" value="C:endomembrane system"/>
    <property type="evidence" value="ECO:0007669"/>
    <property type="project" value="UniProtKB-SubCell"/>
</dbReference>
<dbReference type="PANTHER" id="PTHR15146">
    <property type="entry name" value="INTEGRAL MEMBRANE PROTEIN GPR137"/>
    <property type="match status" value="1"/>
</dbReference>
<dbReference type="GO" id="GO:1904263">
    <property type="term" value="P:positive regulation of TORC1 signaling"/>
    <property type="evidence" value="ECO:0007669"/>
    <property type="project" value="TreeGrafter"/>
</dbReference>
<feature type="transmembrane region" description="Helical" evidence="7">
    <location>
        <begin position="218"/>
        <end position="239"/>
    </location>
</feature>
<name>A0A812CBA5_ACAPH</name>
<evidence type="ECO:0000256" key="5">
    <source>
        <dbReference type="ARBA" id="ARBA00023136"/>
    </source>
</evidence>
<evidence type="ECO:0000313" key="9">
    <source>
        <dbReference type="Proteomes" id="UP000597762"/>
    </source>
</evidence>
<dbReference type="AlphaFoldDB" id="A0A812CBA5"/>
<feature type="transmembrane region" description="Helical" evidence="7">
    <location>
        <begin position="71"/>
        <end position="91"/>
    </location>
</feature>
<feature type="transmembrane region" description="Helical" evidence="7">
    <location>
        <begin position="283"/>
        <end position="305"/>
    </location>
</feature>
<keyword evidence="5 7" id="KW-0472">Membrane</keyword>
<feature type="transmembrane region" description="Helical" evidence="7">
    <location>
        <begin position="103"/>
        <end position="132"/>
    </location>
</feature>
<dbReference type="Proteomes" id="UP000597762">
    <property type="component" value="Unassembled WGS sequence"/>
</dbReference>
<dbReference type="GO" id="GO:0005765">
    <property type="term" value="C:lysosomal membrane"/>
    <property type="evidence" value="ECO:0007669"/>
    <property type="project" value="UniProtKB-SubCell"/>
</dbReference>
<evidence type="ECO:0000256" key="3">
    <source>
        <dbReference type="ARBA" id="ARBA00022692"/>
    </source>
</evidence>